<dbReference type="Gene3D" id="3.50.30.30">
    <property type="match status" value="1"/>
</dbReference>
<keyword evidence="14" id="KW-0862">Zinc</keyword>
<evidence type="ECO:0000256" key="14">
    <source>
        <dbReference type="ARBA" id="ARBA00022833"/>
    </source>
</evidence>
<keyword evidence="9" id="KW-0645">Protease</keyword>
<dbReference type="SUPFAM" id="SSF53187">
    <property type="entry name" value="Zn-dependent exopeptidases"/>
    <property type="match status" value="1"/>
</dbReference>
<evidence type="ECO:0000256" key="12">
    <source>
        <dbReference type="ARBA" id="ARBA00022801"/>
    </source>
</evidence>
<dbReference type="Proteomes" id="UP001314205">
    <property type="component" value="Unassembled WGS sequence"/>
</dbReference>
<keyword evidence="10" id="KW-0479">Metal-binding</keyword>
<evidence type="ECO:0000256" key="15">
    <source>
        <dbReference type="ARBA" id="ARBA00023034"/>
    </source>
</evidence>
<feature type="domain" description="Peptidase M28" evidence="22">
    <location>
        <begin position="271"/>
        <end position="457"/>
    </location>
</feature>
<dbReference type="GO" id="GO:0005783">
    <property type="term" value="C:endoplasmic reticulum"/>
    <property type="evidence" value="ECO:0007669"/>
    <property type="project" value="UniProtKB-SubCell"/>
</dbReference>
<evidence type="ECO:0000256" key="19">
    <source>
        <dbReference type="ARBA" id="ARBA00023228"/>
    </source>
</evidence>
<dbReference type="InterPro" id="IPR039866">
    <property type="entry name" value="CPQ"/>
</dbReference>
<evidence type="ECO:0000256" key="17">
    <source>
        <dbReference type="ARBA" id="ARBA00023145"/>
    </source>
</evidence>
<reference evidence="23 24" key="1">
    <citation type="submission" date="2023-11" db="EMBL/GenBank/DDBJ databases">
        <authorList>
            <person name="Hedman E."/>
            <person name="Englund M."/>
            <person name="Stromberg M."/>
            <person name="Nyberg Akerstrom W."/>
            <person name="Nylinder S."/>
            <person name="Jareborg N."/>
            <person name="Kallberg Y."/>
            <person name="Kronander E."/>
        </authorList>
    </citation>
    <scope>NUCLEOTIDE SEQUENCE [LARGE SCALE GENOMIC DNA]</scope>
</reference>
<keyword evidence="19" id="KW-0458">Lysosome</keyword>
<dbReference type="GO" id="GO:0046872">
    <property type="term" value="F:metal ion binding"/>
    <property type="evidence" value="ECO:0007669"/>
    <property type="project" value="UniProtKB-KW"/>
</dbReference>
<dbReference type="GO" id="GO:0005615">
    <property type="term" value="C:extracellular space"/>
    <property type="evidence" value="ECO:0007669"/>
    <property type="project" value="TreeGrafter"/>
</dbReference>
<keyword evidence="15" id="KW-0333">Golgi apparatus</keyword>
<dbReference type="InterPro" id="IPR007484">
    <property type="entry name" value="Peptidase_M28"/>
</dbReference>
<dbReference type="GO" id="GO:0005764">
    <property type="term" value="C:lysosome"/>
    <property type="evidence" value="ECO:0007669"/>
    <property type="project" value="UniProtKB-SubCell"/>
</dbReference>
<evidence type="ECO:0000259" key="22">
    <source>
        <dbReference type="Pfam" id="PF04389"/>
    </source>
</evidence>
<dbReference type="Pfam" id="PF04389">
    <property type="entry name" value="Peptidase_M28"/>
    <property type="match status" value="1"/>
</dbReference>
<dbReference type="EMBL" id="CAVLGL010000001">
    <property type="protein sequence ID" value="CAK1578107.1"/>
    <property type="molecule type" value="Genomic_DNA"/>
</dbReference>
<keyword evidence="17" id="KW-0865">Zymogen</keyword>
<dbReference type="AlphaFoldDB" id="A0AAV1K832"/>
<comment type="caution">
    <text evidence="23">The sequence shown here is derived from an EMBL/GenBank/DDBJ whole genome shotgun (WGS) entry which is preliminary data.</text>
</comment>
<dbReference type="FunFam" id="3.50.30.30:FF:000009">
    <property type="entry name" value="Carboxypeptidase Q"/>
    <property type="match status" value="1"/>
</dbReference>
<evidence type="ECO:0000256" key="9">
    <source>
        <dbReference type="ARBA" id="ARBA00022670"/>
    </source>
</evidence>
<evidence type="ECO:0000256" key="21">
    <source>
        <dbReference type="ARBA" id="ARBA00033328"/>
    </source>
</evidence>
<dbReference type="GO" id="GO:0005794">
    <property type="term" value="C:Golgi apparatus"/>
    <property type="evidence" value="ECO:0007669"/>
    <property type="project" value="UniProtKB-SubCell"/>
</dbReference>
<organism evidence="23 24">
    <name type="scientific">Parnassius mnemosyne</name>
    <name type="common">clouded apollo</name>
    <dbReference type="NCBI Taxonomy" id="213953"/>
    <lineage>
        <taxon>Eukaryota</taxon>
        <taxon>Metazoa</taxon>
        <taxon>Ecdysozoa</taxon>
        <taxon>Arthropoda</taxon>
        <taxon>Hexapoda</taxon>
        <taxon>Insecta</taxon>
        <taxon>Pterygota</taxon>
        <taxon>Neoptera</taxon>
        <taxon>Endopterygota</taxon>
        <taxon>Lepidoptera</taxon>
        <taxon>Glossata</taxon>
        <taxon>Ditrysia</taxon>
        <taxon>Papilionoidea</taxon>
        <taxon>Papilionidae</taxon>
        <taxon>Parnassiinae</taxon>
        <taxon>Parnassini</taxon>
        <taxon>Parnassius</taxon>
        <taxon>Driopa</taxon>
    </lineage>
</organism>
<evidence type="ECO:0000256" key="18">
    <source>
        <dbReference type="ARBA" id="ARBA00023180"/>
    </source>
</evidence>
<evidence type="ECO:0000256" key="5">
    <source>
        <dbReference type="ARBA" id="ARBA00010918"/>
    </source>
</evidence>
<dbReference type="PANTHER" id="PTHR12053:SF3">
    <property type="entry name" value="CARBOXYPEPTIDASE Q"/>
    <property type="match status" value="1"/>
</dbReference>
<dbReference type="PANTHER" id="PTHR12053">
    <property type="entry name" value="PROTEASE FAMILY M28 PLASMA GLUTAMATE CARBOXYPEPTIDASE-RELATED"/>
    <property type="match status" value="1"/>
</dbReference>
<keyword evidence="12" id="KW-0378">Hydrolase</keyword>
<evidence type="ECO:0000313" key="23">
    <source>
        <dbReference type="EMBL" id="CAK1578107.1"/>
    </source>
</evidence>
<name>A0AAV1K832_9NEOP</name>
<proteinExistence type="inferred from homology"/>
<gene>
    <name evidence="23" type="ORF">PARMNEM_LOCUS241</name>
</gene>
<keyword evidence="7" id="KW-0964">Secreted</keyword>
<dbReference type="GO" id="GO:0006508">
    <property type="term" value="P:proteolysis"/>
    <property type="evidence" value="ECO:0007669"/>
    <property type="project" value="UniProtKB-KW"/>
</dbReference>
<protein>
    <recommendedName>
        <fullName evidence="6">Carboxypeptidase Q</fullName>
    </recommendedName>
    <alternativeName>
        <fullName evidence="21">Plasma glutamate carboxypeptidase</fullName>
    </alternativeName>
</protein>
<evidence type="ECO:0000256" key="16">
    <source>
        <dbReference type="ARBA" id="ARBA00023049"/>
    </source>
</evidence>
<evidence type="ECO:0000256" key="8">
    <source>
        <dbReference type="ARBA" id="ARBA00022645"/>
    </source>
</evidence>
<evidence type="ECO:0000256" key="20">
    <source>
        <dbReference type="ARBA" id="ARBA00025833"/>
    </source>
</evidence>
<evidence type="ECO:0000256" key="6">
    <source>
        <dbReference type="ARBA" id="ARBA00014116"/>
    </source>
</evidence>
<comment type="similarity">
    <text evidence="5">Belongs to the peptidase M28 family.</text>
</comment>
<evidence type="ECO:0000256" key="2">
    <source>
        <dbReference type="ARBA" id="ARBA00004371"/>
    </source>
</evidence>
<evidence type="ECO:0000256" key="10">
    <source>
        <dbReference type="ARBA" id="ARBA00022723"/>
    </source>
</evidence>
<comment type="subcellular location">
    <subcellularLocation>
        <location evidence="1">Endoplasmic reticulum</location>
    </subcellularLocation>
    <subcellularLocation>
        <location evidence="3">Golgi apparatus</location>
    </subcellularLocation>
    <subcellularLocation>
        <location evidence="2">Lysosome</location>
    </subcellularLocation>
    <subcellularLocation>
        <location evidence="4">Secreted</location>
    </subcellularLocation>
</comment>
<sequence length="472" mass="53046">MDKVFLIFLIVIQLFCVYSYTTINRYNNRECTLNPGLVEEIASYRNIAKRIMYEILNNTMGESMYNEYTYFIDKFGARPSGTHVLEKAIDHMFNLTIRHGLKTVSTEDVQVPHWTRGYETAMMIRPRIKPITILGLGPTVNTSNEGITAEVIVIRSFEELNKIDENIIKGKIVVFDAHYSSYGETVAYRVNGASKASEKGAVASLIRSVTPFSLYTPHTGSQRYGENVTKIPTAAITHEDADLMRRFQDQGLSIVLNISMFSTFDLKISRNTLVDLVGREDPNKLVIVSGHIDSWDVGQGAMDDGGGMFISWYVPVVLNKLKLKPRRTLRAILWTSEEPGLVGAIAYLKKHKHELSDINFIMESDEGTFKPLGLDVAGSDNARCIVAEVLKLFTPIDKMKVSKSVGSDITIFNNEGIPGASLLNQNDRYFWYHHSNADTMDVQNKENVVECAAFWAALSYIISDLSIDIPRI</sequence>
<evidence type="ECO:0000256" key="4">
    <source>
        <dbReference type="ARBA" id="ARBA00004613"/>
    </source>
</evidence>
<dbReference type="Gene3D" id="3.40.630.10">
    <property type="entry name" value="Zn peptidases"/>
    <property type="match status" value="1"/>
</dbReference>
<evidence type="ECO:0000313" key="24">
    <source>
        <dbReference type="Proteomes" id="UP001314205"/>
    </source>
</evidence>
<evidence type="ECO:0000256" key="7">
    <source>
        <dbReference type="ARBA" id="ARBA00022525"/>
    </source>
</evidence>
<accession>A0AAV1K832</accession>
<dbReference type="GO" id="GO:0043171">
    <property type="term" value="P:peptide catabolic process"/>
    <property type="evidence" value="ECO:0007669"/>
    <property type="project" value="TreeGrafter"/>
</dbReference>
<dbReference type="GO" id="GO:0070573">
    <property type="term" value="F:metallodipeptidase activity"/>
    <property type="evidence" value="ECO:0007669"/>
    <property type="project" value="InterPro"/>
</dbReference>
<keyword evidence="11" id="KW-0732">Signal</keyword>
<keyword evidence="8" id="KW-0121">Carboxypeptidase</keyword>
<keyword evidence="18" id="KW-0325">Glycoprotein</keyword>
<evidence type="ECO:0000256" key="3">
    <source>
        <dbReference type="ARBA" id="ARBA00004555"/>
    </source>
</evidence>
<keyword evidence="24" id="KW-1185">Reference proteome</keyword>
<keyword evidence="16" id="KW-0482">Metalloprotease</keyword>
<evidence type="ECO:0000256" key="1">
    <source>
        <dbReference type="ARBA" id="ARBA00004240"/>
    </source>
</evidence>
<dbReference type="GO" id="GO:0004180">
    <property type="term" value="F:carboxypeptidase activity"/>
    <property type="evidence" value="ECO:0007669"/>
    <property type="project" value="UniProtKB-KW"/>
</dbReference>
<keyword evidence="13" id="KW-0256">Endoplasmic reticulum</keyword>
<evidence type="ECO:0000256" key="13">
    <source>
        <dbReference type="ARBA" id="ARBA00022824"/>
    </source>
</evidence>
<comment type="subunit">
    <text evidence="20">Homodimer. The monomeric form is inactive while the homodimer is active.</text>
</comment>
<evidence type="ECO:0000256" key="11">
    <source>
        <dbReference type="ARBA" id="ARBA00022729"/>
    </source>
</evidence>